<dbReference type="AlphaFoldDB" id="A0A2M7WSF5"/>
<name>A0A2M7WSF5_9BACT</name>
<evidence type="ECO:0000313" key="2">
    <source>
        <dbReference type="Proteomes" id="UP000230758"/>
    </source>
</evidence>
<gene>
    <name evidence="1" type="ORF">CO185_01160</name>
</gene>
<sequence length="181" mass="19803">MKKIVFFVLIITVIVGYFVLRDNTPKNIETTTNDTVTTGHPDPANATFIFDEGSITLSKGRSEKAITPGSAFVEETSILDKFAYGDINADGKEDAVLFLANYGAGSGTFIYLAGYVSGPVTYRGTKVVFIGDRITPQSLSIDRGVVTVKYLDREADDAYAVEPTISKTLQFIYKNGEFQEK</sequence>
<dbReference type="Proteomes" id="UP000230758">
    <property type="component" value="Unassembled WGS sequence"/>
</dbReference>
<comment type="caution">
    <text evidence="1">The sequence shown here is derived from an EMBL/GenBank/DDBJ whole genome shotgun (WGS) entry which is preliminary data.</text>
</comment>
<dbReference type="EMBL" id="PFXF01000016">
    <property type="protein sequence ID" value="PJA32940.1"/>
    <property type="molecule type" value="Genomic_DNA"/>
</dbReference>
<organism evidence="1 2">
    <name type="scientific">Candidatus Zambryskibacteria bacterium CG_4_9_14_3_um_filter_42_15</name>
    <dbReference type="NCBI Taxonomy" id="1975112"/>
    <lineage>
        <taxon>Bacteria</taxon>
        <taxon>Candidatus Zambryskiibacteriota</taxon>
    </lineage>
</organism>
<proteinExistence type="predicted"/>
<protein>
    <recommendedName>
        <fullName evidence="3">VCBS repeat-containing protein</fullName>
    </recommendedName>
</protein>
<accession>A0A2M7WSF5</accession>
<evidence type="ECO:0008006" key="3">
    <source>
        <dbReference type="Google" id="ProtNLM"/>
    </source>
</evidence>
<reference evidence="2" key="1">
    <citation type="submission" date="2017-09" db="EMBL/GenBank/DDBJ databases">
        <title>Depth-based differentiation of microbial function through sediment-hosted aquifers and enrichment of novel symbionts in the deep terrestrial subsurface.</title>
        <authorList>
            <person name="Probst A.J."/>
            <person name="Ladd B."/>
            <person name="Jarett J.K."/>
            <person name="Geller-Mcgrath D.E."/>
            <person name="Sieber C.M.K."/>
            <person name="Emerson J.B."/>
            <person name="Anantharaman K."/>
            <person name="Thomas B.C."/>
            <person name="Malmstrom R."/>
            <person name="Stieglmeier M."/>
            <person name="Klingl A."/>
            <person name="Woyke T."/>
            <person name="Ryan C.M."/>
            <person name="Banfield J.F."/>
        </authorList>
    </citation>
    <scope>NUCLEOTIDE SEQUENCE [LARGE SCALE GENOMIC DNA]</scope>
</reference>
<evidence type="ECO:0000313" key="1">
    <source>
        <dbReference type="EMBL" id="PJA32940.1"/>
    </source>
</evidence>